<keyword evidence="1 7" id="KW-0547">Nucleotide-binding</keyword>
<evidence type="ECO:0000256" key="6">
    <source>
        <dbReference type="PROSITE-ProRule" id="PRU00552"/>
    </source>
</evidence>
<dbReference type="PANTHER" id="PTHR47959">
    <property type="entry name" value="ATP-DEPENDENT RNA HELICASE RHLE-RELATED"/>
    <property type="match status" value="1"/>
</dbReference>
<dbReference type="InterPro" id="IPR014014">
    <property type="entry name" value="RNA_helicase_DEAD_Q_motif"/>
</dbReference>
<feature type="short sequence motif" description="Q motif" evidence="6">
    <location>
        <begin position="4"/>
        <end position="32"/>
    </location>
</feature>
<feature type="domain" description="Helicase C-terminal" evidence="9">
    <location>
        <begin position="216"/>
        <end position="381"/>
    </location>
</feature>
<dbReference type="Pfam" id="PF03880">
    <property type="entry name" value="DbpA"/>
    <property type="match status" value="1"/>
</dbReference>
<proteinExistence type="inferred from homology"/>
<dbReference type="PROSITE" id="PS00039">
    <property type="entry name" value="DEAD_ATP_HELICASE"/>
    <property type="match status" value="1"/>
</dbReference>
<evidence type="ECO:0000259" key="9">
    <source>
        <dbReference type="PROSITE" id="PS51194"/>
    </source>
</evidence>
<dbReference type="GO" id="GO:0016787">
    <property type="term" value="F:hydrolase activity"/>
    <property type="evidence" value="ECO:0007669"/>
    <property type="project" value="UniProtKB-KW"/>
</dbReference>
<dbReference type="Pfam" id="PF00270">
    <property type="entry name" value="DEAD"/>
    <property type="match status" value="1"/>
</dbReference>
<protein>
    <submittedName>
        <fullName evidence="11">ATP-independent RNA helicase DbpA</fullName>
    </submittedName>
</protein>
<dbReference type="SUPFAM" id="SSF52540">
    <property type="entry name" value="P-loop containing nucleoside triphosphate hydrolases"/>
    <property type="match status" value="1"/>
</dbReference>
<evidence type="ECO:0000259" key="8">
    <source>
        <dbReference type="PROSITE" id="PS51192"/>
    </source>
</evidence>
<keyword evidence="12" id="KW-1185">Reference proteome</keyword>
<dbReference type="InterPro" id="IPR001650">
    <property type="entry name" value="Helicase_C-like"/>
</dbReference>
<dbReference type="InterPro" id="IPR011545">
    <property type="entry name" value="DEAD/DEAH_box_helicase_dom"/>
</dbReference>
<dbReference type="Gene3D" id="3.40.50.300">
    <property type="entry name" value="P-loop containing nucleotide triphosphate hydrolases"/>
    <property type="match status" value="2"/>
</dbReference>
<gene>
    <name evidence="11" type="ORF">EC912_10810</name>
</gene>
<dbReference type="EMBL" id="SMCS01000008">
    <property type="protein sequence ID" value="TCV92019.1"/>
    <property type="molecule type" value="Genomic_DNA"/>
</dbReference>
<dbReference type="InterPro" id="IPR050079">
    <property type="entry name" value="DEAD_box_RNA_helicase"/>
</dbReference>
<dbReference type="InterPro" id="IPR027417">
    <property type="entry name" value="P-loop_NTPase"/>
</dbReference>
<dbReference type="Gene3D" id="3.30.70.330">
    <property type="match status" value="1"/>
</dbReference>
<dbReference type="InterPro" id="IPR000629">
    <property type="entry name" value="RNA-helicase_DEAD-box_CS"/>
</dbReference>
<dbReference type="GO" id="GO:0005524">
    <property type="term" value="F:ATP binding"/>
    <property type="evidence" value="ECO:0007669"/>
    <property type="project" value="UniProtKB-KW"/>
</dbReference>
<evidence type="ECO:0000256" key="7">
    <source>
        <dbReference type="RuleBase" id="RU000492"/>
    </source>
</evidence>
<name>A0A4V2W3I3_9GAMM</name>
<keyword evidence="4 7" id="KW-0067">ATP-binding</keyword>
<dbReference type="Pfam" id="PF00271">
    <property type="entry name" value="Helicase_C"/>
    <property type="match status" value="1"/>
</dbReference>
<evidence type="ECO:0000256" key="3">
    <source>
        <dbReference type="ARBA" id="ARBA00022806"/>
    </source>
</evidence>
<dbReference type="CDD" id="cd18787">
    <property type="entry name" value="SF2_C_DEAD"/>
    <property type="match status" value="1"/>
</dbReference>
<evidence type="ECO:0000256" key="4">
    <source>
        <dbReference type="ARBA" id="ARBA00022840"/>
    </source>
</evidence>
<dbReference type="GO" id="GO:0003724">
    <property type="term" value="F:RNA helicase activity"/>
    <property type="evidence" value="ECO:0007669"/>
    <property type="project" value="InterPro"/>
</dbReference>
<dbReference type="AlphaFoldDB" id="A0A4V2W3I3"/>
<dbReference type="CDD" id="cd00268">
    <property type="entry name" value="DEADc"/>
    <property type="match status" value="1"/>
</dbReference>
<reference evidence="11 12" key="1">
    <citation type="submission" date="2019-03" db="EMBL/GenBank/DDBJ databases">
        <title>Above-ground endophytic microbial communities from plants in different locations in the United States.</title>
        <authorList>
            <person name="Frank C."/>
        </authorList>
    </citation>
    <scope>NUCLEOTIDE SEQUENCE [LARGE SCALE GENOMIC DNA]</scope>
    <source>
        <strain evidence="11 12">LP_13_YM</strain>
    </source>
</reference>
<sequence>MDMTAFNQLALKPALLAAVEALGYPGMTPIQAASLPPILEGKDVIAQAQTGSGKTAAFALGLLQHLNVDTIRLQALVLCPTRELADQVSKAIRKLAANIPNVKLLTLCGGMPLGPQLASLEHDPHVVVGTPGRVQEHLKRGSLHAGGVKTFVLDEADRMLDMGFEEAIDDIVSRISKHHQTLLFSATYPDEIRAVSGRVQRDPVTVTVDTPHSEATIEQRVVEVEPSQKVDTLSQIITHERPEAALVFCNMRKDTETLAAELDRRGFSALALHGDLEQRDRDEVLVQFANRSCSILIATDVAARGLDIAALPLVVSYDVAHDADTHTHRIGRTGRAGNSGLAITLAGSRDLPKIATIEERLGTRIKRYPAKPVVGARKVLNLAPMKTVVIDAGRKDKLRPGDILGALTGDAGLAAKDIGKIDVFATRAYVAISRDLANKALERLRAGKIKGRNFRVRPLG</sequence>
<dbReference type="Proteomes" id="UP000295645">
    <property type="component" value="Unassembled WGS sequence"/>
</dbReference>
<keyword evidence="3 7" id="KW-0347">Helicase</keyword>
<accession>A0A4V2W3I3</accession>
<evidence type="ECO:0000256" key="1">
    <source>
        <dbReference type="ARBA" id="ARBA00022741"/>
    </source>
</evidence>
<dbReference type="SMART" id="SM00487">
    <property type="entry name" value="DEXDc"/>
    <property type="match status" value="1"/>
</dbReference>
<dbReference type="PROSITE" id="PS51192">
    <property type="entry name" value="HELICASE_ATP_BIND_1"/>
    <property type="match status" value="1"/>
</dbReference>
<evidence type="ECO:0000313" key="12">
    <source>
        <dbReference type="Proteomes" id="UP000295645"/>
    </source>
</evidence>
<dbReference type="PROSITE" id="PS51194">
    <property type="entry name" value="HELICASE_CTER"/>
    <property type="match status" value="1"/>
</dbReference>
<feature type="domain" description="DEAD-box RNA helicase Q" evidence="10">
    <location>
        <begin position="4"/>
        <end position="32"/>
    </location>
</feature>
<dbReference type="GO" id="GO:0003676">
    <property type="term" value="F:nucleic acid binding"/>
    <property type="evidence" value="ECO:0007669"/>
    <property type="project" value="InterPro"/>
</dbReference>
<dbReference type="InterPro" id="IPR014001">
    <property type="entry name" value="Helicase_ATP-bd"/>
</dbReference>
<dbReference type="NCBIfam" id="NF008744">
    <property type="entry name" value="PRK11776.1"/>
    <property type="match status" value="1"/>
</dbReference>
<dbReference type="SMART" id="SM00490">
    <property type="entry name" value="HELICc"/>
    <property type="match status" value="1"/>
</dbReference>
<dbReference type="GO" id="GO:0005829">
    <property type="term" value="C:cytosol"/>
    <property type="evidence" value="ECO:0007669"/>
    <property type="project" value="TreeGrafter"/>
</dbReference>
<dbReference type="PANTHER" id="PTHR47959:SF1">
    <property type="entry name" value="ATP-DEPENDENT RNA HELICASE DBPA"/>
    <property type="match status" value="1"/>
</dbReference>
<comment type="caution">
    <text evidence="11">The sequence shown here is derived from an EMBL/GenBank/DDBJ whole genome shotgun (WGS) entry which is preliminary data.</text>
</comment>
<comment type="similarity">
    <text evidence="5 7">Belongs to the DEAD box helicase family.</text>
</comment>
<dbReference type="InterPro" id="IPR012677">
    <property type="entry name" value="Nucleotide-bd_a/b_plait_sf"/>
</dbReference>
<dbReference type="PROSITE" id="PS51195">
    <property type="entry name" value="Q_MOTIF"/>
    <property type="match status" value="1"/>
</dbReference>
<evidence type="ECO:0000256" key="5">
    <source>
        <dbReference type="ARBA" id="ARBA00038437"/>
    </source>
</evidence>
<evidence type="ECO:0000256" key="2">
    <source>
        <dbReference type="ARBA" id="ARBA00022801"/>
    </source>
</evidence>
<evidence type="ECO:0000313" key="11">
    <source>
        <dbReference type="EMBL" id="TCV92019.1"/>
    </source>
</evidence>
<dbReference type="InterPro" id="IPR044742">
    <property type="entry name" value="DEAD/DEAH_RhlB"/>
</dbReference>
<evidence type="ECO:0000259" key="10">
    <source>
        <dbReference type="PROSITE" id="PS51195"/>
    </source>
</evidence>
<keyword evidence="2 7" id="KW-0378">Hydrolase</keyword>
<organism evidence="11 12">
    <name type="scientific">Luteibacter rhizovicinus</name>
    <dbReference type="NCBI Taxonomy" id="242606"/>
    <lineage>
        <taxon>Bacteria</taxon>
        <taxon>Pseudomonadati</taxon>
        <taxon>Pseudomonadota</taxon>
        <taxon>Gammaproteobacteria</taxon>
        <taxon>Lysobacterales</taxon>
        <taxon>Rhodanobacteraceae</taxon>
        <taxon>Luteibacter</taxon>
    </lineage>
</organism>
<feature type="domain" description="Helicase ATP-binding" evidence="8">
    <location>
        <begin position="35"/>
        <end position="206"/>
    </location>
</feature>
<dbReference type="InterPro" id="IPR005580">
    <property type="entry name" value="DbpA/CsdA_RNA-bd_dom"/>
</dbReference>